<dbReference type="RefSeq" id="WP_166948417.1">
    <property type="nucleotide sequence ID" value="NZ_JAASQI010000001.1"/>
</dbReference>
<evidence type="ECO:0000313" key="3">
    <source>
        <dbReference type="Proteomes" id="UP001429580"/>
    </source>
</evidence>
<reference evidence="2 3" key="1">
    <citation type="submission" date="2020-03" db="EMBL/GenBank/DDBJ databases">
        <title>Genomic Encyclopedia of Type Strains, Phase IV (KMG-IV): sequencing the most valuable type-strain genomes for metagenomic binning, comparative biology and taxonomic classification.</title>
        <authorList>
            <person name="Goeker M."/>
        </authorList>
    </citation>
    <scope>NUCLEOTIDE SEQUENCE [LARGE SCALE GENOMIC DNA]</scope>
    <source>
        <strain evidence="2 3">DSM 103870</strain>
    </source>
</reference>
<feature type="transmembrane region" description="Helical" evidence="1">
    <location>
        <begin position="24"/>
        <end position="48"/>
    </location>
</feature>
<proteinExistence type="predicted"/>
<sequence>MTSAKINRSLAAASYEETRADRSVAWLLVLMLVLVFLPVMGVWMTAFFTR</sequence>
<organism evidence="2 3">
    <name type="scientific">Pseudochelatococcus lubricantis</name>
    <dbReference type="NCBI Taxonomy" id="1538102"/>
    <lineage>
        <taxon>Bacteria</taxon>
        <taxon>Pseudomonadati</taxon>
        <taxon>Pseudomonadota</taxon>
        <taxon>Alphaproteobacteria</taxon>
        <taxon>Hyphomicrobiales</taxon>
        <taxon>Chelatococcaceae</taxon>
        <taxon>Pseudochelatococcus</taxon>
    </lineage>
</organism>
<dbReference type="GO" id="GO:0051301">
    <property type="term" value="P:cell division"/>
    <property type="evidence" value="ECO:0007669"/>
    <property type="project" value="UniProtKB-KW"/>
</dbReference>
<accession>A0ABX0UXW3</accession>
<protein>
    <submittedName>
        <fullName evidence="2">Cell division septal protein FtsQ</fullName>
    </submittedName>
</protein>
<dbReference type="EMBL" id="JAASQI010000001">
    <property type="protein sequence ID" value="NIJ56715.1"/>
    <property type="molecule type" value="Genomic_DNA"/>
</dbReference>
<name>A0ABX0UXW3_9HYPH</name>
<gene>
    <name evidence="2" type="ORF">FHS82_000528</name>
</gene>
<keyword evidence="1" id="KW-0812">Transmembrane</keyword>
<evidence type="ECO:0000256" key="1">
    <source>
        <dbReference type="SAM" id="Phobius"/>
    </source>
</evidence>
<keyword evidence="1" id="KW-1133">Transmembrane helix</keyword>
<keyword evidence="2" id="KW-0131">Cell cycle</keyword>
<keyword evidence="3" id="KW-1185">Reference proteome</keyword>
<dbReference type="Proteomes" id="UP001429580">
    <property type="component" value="Unassembled WGS sequence"/>
</dbReference>
<keyword evidence="2" id="KW-0132">Cell division</keyword>
<comment type="caution">
    <text evidence="2">The sequence shown here is derived from an EMBL/GenBank/DDBJ whole genome shotgun (WGS) entry which is preliminary data.</text>
</comment>
<keyword evidence="1" id="KW-0472">Membrane</keyword>
<evidence type="ECO:0000313" key="2">
    <source>
        <dbReference type="EMBL" id="NIJ56715.1"/>
    </source>
</evidence>